<dbReference type="RefSeq" id="WP_281802184.1">
    <property type="nucleotide sequence ID" value="NZ_BSEC01000001.1"/>
</dbReference>
<feature type="region of interest" description="Disordered" evidence="2">
    <location>
        <begin position="44"/>
        <end position="63"/>
    </location>
</feature>
<sequence>MPLVKMKEKGQITIPAAVREKIAAHKGDVFEVVVSDGNIVLKPQDAAARPQDHQKPTKGVDIGRFIGSGKGLFETPEEVDAFIRTERDQWE</sequence>
<dbReference type="SMART" id="SM00966">
    <property type="entry name" value="SpoVT_AbrB"/>
    <property type="match status" value="1"/>
</dbReference>
<feature type="domain" description="SpoVT-AbrB" evidence="3">
    <location>
        <begin position="1"/>
        <end position="46"/>
    </location>
</feature>
<evidence type="ECO:0000313" key="5">
    <source>
        <dbReference type="Proteomes" id="UP001144323"/>
    </source>
</evidence>
<dbReference type="SUPFAM" id="SSF89447">
    <property type="entry name" value="AbrB/MazE/MraZ-like"/>
    <property type="match status" value="1"/>
</dbReference>
<dbReference type="Gene3D" id="2.10.260.10">
    <property type="match status" value="1"/>
</dbReference>
<gene>
    <name evidence="4" type="ORF">LMG27198_17650</name>
</gene>
<dbReference type="Pfam" id="PF04014">
    <property type="entry name" value="MazE_antitoxin"/>
    <property type="match status" value="1"/>
</dbReference>
<evidence type="ECO:0000313" key="4">
    <source>
        <dbReference type="EMBL" id="GLI92773.1"/>
    </source>
</evidence>
<name>A0A9W6GTI7_9HYPH</name>
<dbReference type="EMBL" id="BSEC01000001">
    <property type="protein sequence ID" value="GLI92773.1"/>
    <property type="molecule type" value="Genomic_DNA"/>
</dbReference>
<keyword evidence="1" id="KW-0238">DNA-binding</keyword>
<organism evidence="4 5">
    <name type="scientific">Methylocystis echinoides</name>
    <dbReference type="NCBI Taxonomy" id="29468"/>
    <lineage>
        <taxon>Bacteria</taxon>
        <taxon>Pseudomonadati</taxon>
        <taxon>Pseudomonadota</taxon>
        <taxon>Alphaproteobacteria</taxon>
        <taxon>Hyphomicrobiales</taxon>
        <taxon>Methylocystaceae</taxon>
        <taxon>Methylocystis</taxon>
    </lineage>
</organism>
<evidence type="ECO:0000259" key="3">
    <source>
        <dbReference type="PROSITE" id="PS51740"/>
    </source>
</evidence>
<dbReference type="InterPro" id="IPR007159">
    <property type="entry name" value="SpoVT-AbrB_dom"/>
</dbReference>
<comment type="caution">
    <text evidence="4">The sequence shown here is derived from an EMBL/GenBank/DDBJ whole genome shotgun (WGS) entry which is preliminary data.</text>
</comment>
<dbReference type="PROSITE" id="PS51740">
    <property type="entry name" value="SPOVT_ABRB"/>
    <property type="match status" value="1"/>
</dbReference>
<evidence type="ECO:0000256" key="1">
    <source>
        <dbReference type="PROSITE-ProRule" id="PRU01076"/>
    </source>
</evidence>
<dbReference type="NCBIfam" id="TIGR01439">
    <property type="entry name" value="lp_hng_hel_AbrB"/>
    <property type="match status" value="1"/>
</dbReference>
<dbReference type="InterPro" id="IPR037914">
    <property type="entry name" value="SpoVT-AbrB_sf"/>
</dbReference>
<proteinExistence type="predicted"/>
<accession>A0A9W6GTI7</accession>
<keyword evidence="5" id="KW-1185">Reference proteome</keyword>
<dbReference type="Proteomes" id="UP001144323">
    <property type="component" value="Unassembled WGS sequence"/>
</dbReference>
<dbReference type="GO" id="GO:0003677">
    <property type="term" value="F:DNA binding"/>
    <property type="evidence" value="ECO:0007669"/>
    <property type="project" value="UniProtKB-UniRule"/>
</dbReference>
<dbReference type="AlphaFoldDB" id="A0A9W6GTI7"/>
<protein>
    <recommendedName>
        <fullName evidence="3">SpoVT-AbrB domain-containing protein</fullName>
    </recommendedName>
</protein>
<reference evidence="4" key="1">
    <citation type="journal article" date="2023" name="Int. J. Syst. Evol. Microbiol.">
        <title>Methylocystis iwaonis sp. nov., a type II methane-oxidizing bacterium from surface soil of a rice paddy field in Japan, and emended description of the genus Methylocystis (ex Whittenbury et al. 1970) Bowman et al. 1993.</title>
        <authorList>
            <person name="Kaise H."/>
            <person name="Sawadogo J.B."/>
            <person name="Alam M.S."/>
            <person name="Ueno C."/>
            <person name="Dianou D."/>
            <person name="Shinjo R."/>
            <person name="Asakawa S."/>
        </authorList>
    </citation>
    <scope>NUCLEOTIDE SEQUENCE</scope>
    <source>
        <strain evidence="4">LMG27198</strain>
    </source>
</reference>
<evidence type="ECO:0000256" key="2">
    <source>
        <dbReference type="SAM" id="MobiDB-lite"/>
    </source>
</evidence>